<proteinExistence type="predicted"/>
<organism evidence="1 2">
    <name type="scientific">Linderina macrospora</name>
    <dbReference type="NCBI Taxonomy" id="4868"/>
    <lineage>
        <taxon>Eukaryota</taxon>
        <taxon>Fungi</taxon>
        <taxon>Fungi incertae sedis</taxon>
        <taxon>Zoopagomycota</taxon>
        <taxon>Kickxellomycotina</taxon>
        <taxon>Kickxellomycetes</taxon>
        <taxon>Kickxellales</taxon>
        <taxon>Kickxellaceae</taxon>
        <taxon>Linderina</taxon>
    </lineage>
</organism>
<name>A0ACC1JH31_9FUNG</name>
<comment type="caution">
    <text evidence="1">The sequence shown here is derived from an EMBL/GenBank/DDBJ whole genome shotgun (WGS) entry which is preliminary data.</text>
</comment>
<reference evidence="1" key="1">
    <citation type="submission" date="2022-07" db="EMBL/GenBank/DDBJ databases">
        <title>Phylogenomic reconstructions and comparative analyses of Kickxellomycotina fungi.</title>
        <authorList>
            <person name="Reynolds N.K."/>
            <person name="Stajich J.E."/>
            <person name="Barry K."/>
            <person name="Grigoriev I.V."/>
            <person name="Crous P."/>
            <person name="Smith M.E."/>
        </authorList>
    </citation>
    <scope>NUCLEOTIDE SEQUENCE</scope>
    <source>
        <strain evidence="1">NRRL 5244</strain>
    </source>
</reference>
<dbReference type="Proteomes" id="UP001150603">
    <property type="component" value="Unassembled WGS sequence"/>
</dbReference>
<protein>
    <submittedName>
        <fullName evidence="1">Uncharacterized protein</fullName>
    </submittedName>
</protein>
<gene>
    <name evidence="1" type="ORF">FBU59_000382</name>
</gene>
<evidence type="ECO:0000313" key="2">
    <source>
        <dbReference type="Proteomes" id="UP001150603"/>
    </source>
</evidence>
<evidence type="ECO:0000313" key="1">
    <source>
        <dbReference type="EMBL" id="KAJ1951052.1"/>
    </source>
</evidence>
<keyword evidence="2" id="KW-1185">Reference proteome</keyword>
<dbReference type="EMBL" id="JANBPW010000069">
    <property type="protein sequence ID" value="KAJ1951052.1"/>
    <property type="molecule type" value="Genomic_DNA"/>
</dbReference>
<accession>A0ACC1JH31</accession>
<sequence length="113" mass="13183">MHMCPMLQGIKIDTRLKYRNPIMYTHIEKFLSKLPSSVMWFGFLFNWALTGRLACMAMKSIALQFYIRSVRLSPVVVDIPLNIEMLSCLPYIRSLAVNLEVLREDRLEGMLNE</sequence>